<dbReference type="Pfam" id="PF07061">
    <property type="entry name" value="Swi5"/>
    <property type="match status" value="1"/>
</dbReference>
<dbReference type="AlphaFoldDB" id="A0A1E1K7N1"/>
<sequence length="498" mass="53494">MSEIEETDLPVLKAEDAASGVNGEKSIRTEIPDSEADTEDAISPMKGPAGAIENRASDENMDVDEQDGEKKGLPASMASAGGMEDEALKNGNQEELEDEKTGERQTPGLQPVTGDEISPHVEKDPANRSSNLSSNVDIDSMIIFPELTTSDLQPTHTQVLTQTQTQTQIQEEVIDSHFADALAVMSNVGNGTQDIMSSIEAGIQGANNDMNSSGDIDSRQASQIANVADQKDDITTGDEVLDSTPGEGLSSDKIMDLNDVAAVSPDVALLVPESDEDEEIPDTGPPSKETKDERISHSMIPTDSQSTPFAPNTGNENDTTAANTSSPAETKQVSKIQPQHETPNISFNIPPHSKTPESESPSKETTSLPLKSEATAPTPAKPKSEKFKSPMAMKSFKASDVFQNKDVLMAELKAIKIASIQARNASLEEEIGKKKAKLEEVTRELKHPAAETVKLHIKLLHDYNDIRDVGQGLVGMIADNRGVRIGELYEEFGVGLRD</sequence>
<feature type="compositionally biased region" description="Basic and acidic residues" evidence="5">
    <location>
        <begin position="117"/>
        <end position="126"/>
    </location>
</feature>
<dbReference type="EMBL" id="FJUW01000007">
    <property type="protein sequence ID" value="CZS93920.1"/>
    <property type="molecule type" value="Genomic_DNA"/>
</dbReference>
<protein>
    <submittedName>
        <fullName evidence="6">Uncharacterized protein</fullName>
    </submittedName>
</protein>
<evidence type="ECO:0000256" key="4">
    <source>
        <dbReference type="SAM" id="Coils"/>
    </source>
</evidence>
<dbReference type="STRING" id="914237.A0A1E1K7N1"/>
<dbReference type="GO" id="GO:0034974">
    <property type="term" value="C:Swi5-Swi2 complex"/>
    <property type="evidence" value="ECO:0007669"/>
    <property type="project" value="TreeGrafter"/>
</dbReference>
<dbReference type="Proteomes" id="UP000178129">
    <property type="component" value="Unassembled WGS sequence"/>
</dbReference>
<evidence type="ECO:0000313" key="6">
    <source>
        <dbReference type="EMBL" id="CZS93920.1"/>
    </source>
</evidence>
<accession>A0A1E1K7N1</accession>
<dbReference type="PANTHER" id="PTHR28529:SF2">
    <property type="entry name" value="DNA REPAIR PROTEIN SWI5 HOMOLOG"/>
    <property type="match status" value="1"/>
</dbReference>
<dbReference type="GO" id="GO:0010772">
    <property type="term" value="P:meiotic DNA recombinase assembly involved in reciprocal meiotic recombination"/>
    <property type="evidence" value="ECO:0007669"/>
    <property type="project" value="TreeGrafter"/>
</dbReference>
<evidence type="ECO:0000256" key="2">
    <source>
        <dbReference type="ARBA" id="ARBA00022763"/>
    </source>
</evidence>
<dbReference type="GO" id="GO:0000709">
    <property type="term" value="P:meiotic joint molecule formation"/>
    <property type="evidence" value="ECO:0007669"/>
    <property type="project" value="TreeGrafter"/>
</dbReference>
<dbReference type="PANTHER" id="PTHR28529">
    <property type="entry name" value="DNA REPAIR PROTEIN SWI5 HOMOLOG"/>
    <property type="match status" value="1"/>
</dbReference>
<evidence type="ECO:0000256" key="5">
    <source>
        <dbReference type="SAM" id="MobiDB-lite"/>
    </source>
</evidence>
<gene>
    <name evidence="6" type="ORF">RCO7_08076</name>
</gene>
<evidence type="ECO:0000313" key="7">
    <source>
        <dbReference type="Proteomes" id="UP000178129"/>
    </source>
</evidence>
<dbReference type="Gene3D" id="1.20.5.170">
    <property type="match status" value="1"/>
</dbReference>
<dbReference type="GO" id="GO:0032798">
    <property type="term" value="C:Swi5-Sfr1 complex"/>
    <property type="evidence" value="ECO:0007669"/>
    <property type="project" value="TreeGrafter"/>
</dbReference>
<dbReference type="InterPro" id="IPR010760">
    <property type="entry name" value="DNA-repair_Swi5"/>
</dbReference>
<name>A0A1E1K7N1_9HELO</name>
<feature type="compositionally biased region" description="Polar residues" evidence="5">
    <location>
        <begin position="299"/>
        <end position="347"/>
    </location>
</feature>
<comment type="caution">
    <text evidence="6">The sequence shown here is derived from an EMBL/GenBank/DDBJ whole genome shotgun (WGS) entry which is preliminary data.</text>
</comment>
<evidence type="ECO:0000256" key="3">
    <source>
        <dbReference type="ARBA" id="ARBA00023204"/>
    </source>
</evidence>
<keyword evidence="4" id="KW-0175">Coiled coil</keyword>
<comment type="similarity">
    <text evidence="1">Belongs to the SWI5/SAE3 family.</text>
</comment>
<feature type="region of interest" description="Disordered" evidence="5">
    <location>
        <begin position="1"/>
        <end position="133"/>
    </location>
</feature>
<evidence type="ECO:0000256" key="1">
    <source>
        <dbReference type="ARBA" id="ARBA00008060"/>
    </source>
</evidence>
<feature type="coiled-coil region" evidence="4">
    <location>
        <begin position="417"/>
        <end position="444"/>
    </location>
</feature>
<keyword evidence="7" id="KW-1185">Reference proteome</keyword>
<keyword evidence="3" id="KW-0234">DNA repair</keyword>
<proteinExistence type="inferred from homology"/>
<feature type="region of interest" description="Disordered" evidence="5">
    <location>
        <begin position="270"/>
        <end position="388"/>
    </location>
</feature>
<keyword evidence="2" id="KW-0227">DNA damage</keyword>
<reference evidence="7" key="1">
    <citation type="submission" date="2016-03" db="EMBL/GenBank/DDBJ databases">
        <authorList>
            <person name="Ploux O."/>
        </authorList>
    </citation>
    <scope>NUCLEOTIDE SEQUENCE [LARGE SCALE GENOMIC DNA]</scope>
    <source>
        <strain evidence="7">UK7</strain>
    </source>
</reference>
<feature type="region of interest" description="Disordered" evidence="5">
    <location>
        <begin position="227"/>
        <end position="253"/>
    </location>
</feature>
<organism evidence="6 7">
    <name type="scientific">Rhynchosporium graminicola</name>
    <dbReference type="NCBI Taxonomy" id="2792576"/>
    <lineage>
        <taxon>Eukaryota</taxon>
        <taxon>Fungi</taxon>
        <taxon>Dikarya</taxon>
        <taxon>Ascomycota</taxon>
        <taxon>Pezizomycotina</taxon>
        <taxon>Leotiomycetes</taxon>
        <taxon>Helotiales</taxon>
        <taxon>Ploettnerulaceae</taxon>
        <taxon>Rhynchosporium</taxon>
    </lineage>
</organism>
<dbReference type="InParanoid" id="A0A1E1K7N1"/>